<dbReference type="InterPro" id="IPR000343">
    <property type="entry name" value="4pyrrol_synth_GluRdtase"/>
</dbReference>
<dbReference type="Gene3D" id="3.40.50.720">
    <property type="entry name" value="NAD(P)-binding Rossmann-like Domain"/>
    <property type="match status" value="1"/>
</dbReference>
<comment type="subunit">
    <text evidence="4">Homodimer.</text>
</comment>
<dbReference type="SUPFAM" id="SSF69742">
    <property type="entry name" value="Glutamyl tRNA-reductase catalytic, N-terminal domain"/>
    <property type="match status" value="1"/>
</dbReference>
<comment type="pathway">
    <text evidence="4">Porphyrin-containing compound metabolism; protoporphyrin-IX biosynthesis; 5-aminolevulinate from L-glutamyl-tRNA(Glu): step 1/2.</text>
</comment>
<keyword evidence="3 4" id="KW-0627">Porphyrin biosynthesis</keyword>
<dbReference type="EC" id="1.2.1.70" evidence="4"/>
<dbReference type="InterPro" id="IPR015895">
    <property type="entry name" value="4pyrrol_synth_GluRdtase_N"/>
</dbReference>
<keyword evidence="2 4" id="KW-0560">Oxidoreductase</keyword>
<reference evidence="7 8" key="1">
    <citation type="submission" date="2019-03" db="EMBL/GenBank/DDBJ databases">
        <title>Genomic Encyclopedia of Type Strains, Phase IV (KMG-IV): sequencing the most valuable type-strain genomes for metagenomic binning, comparative biology and taxonomic classification.</title>
        <authorList>
            <person name="Goeker M."/>
        </authorList>
    </citation>
    <scope>NUCLEOTIDE SEQUENCE [LARGE SCALE GENOMIC DNA]</scope>
    <source>
        <strain evidence="7 8">DSM 25964</strain>
    </source>
</reference>
<feature type="active site" description="Nucleophile" evidence="4">
    <location>
        <position position="47"/>
    </location>
</feature>
<dbReference type="PANTHER" id="PTHR43013:SF1">
    <property type="entry name" value="GLUTAMYL-TRNA REDUCTASE"/>
    <property type="match status" value="1"/>
</dbReference>
<name>A0A4R8MG09_9BACT</name>
<feature type="site" description="Important for activity" evidence="4">
    <location>
        <position position="82"/>
    </location>
</feature>
<dbReference type="EMBL" id="SORI01000001">
    <property type="protein sequence ID" value="TDY64869.1"/>
    <property type="molecule type" value="Genomic_DNA"/>
</dbReference>
<keyword evidence="1 4" id="KW-0521">NADP</keyword>
<evidence type="ECO:0000313" key="8">
    <source>
        <dbReference type="Proteomes" id="UP000295066"/>
    </source>
</evidence>
<dbReference type="UniPathway" id="UPA00251">
    <property type="reaction ID" value="UER00316"/>
</dbReference>
<proteinExistence type="inferred from homology"/>
<organism evidence="7 8">
    <name type="scientific">Aminivibrio pyruvatiphilus</name>
    <dbReference type="NCBI Taxonomy" id="1005740"/>
    <lineage>
        <taxon>Bacteria</taxon>
        <taxon>Thermotogati</taxon>
        <taxon>Synergistota</taxon>
        <taxon>Synergistia</taxon>
        <taxon>Synergistales</taxon>
        <taxon>Aminobacteriaceae</taxon>
        <taxon>Aminivibrio</taxon>
    </lineage>
</organism>
<evidence type="ECO:0000313" key="7">
    <source>
        <dbReference type="EMBL" id="TDY64869.1"/>
    </source>
</evidence>
<dbReference type="HAMAP" id="MF_00087">
    <property type="entry name" value="Glu_tRNA_reductase"/>
    <property type="match status" value="1"/>
</dbReference>
<dbReference type="GO" id="GO:0019353">
    <property type="term" value="P:protoporphyrinogen IX biosynthetic process from glutamate"/>
    <property type="evidence" value="ECO:0007669"/>
    <property type="project" value="TreeGrafter"/>
</dbReference>
<feature type="domain" description="Quinate/shikimate 5-dehydrogenase/glutamyl-tRNA reductase" evidence="5">
    <location>
        <begin position="159"/>
        <end position="272"/>
    </location>
</feature>
<dbReference type="Proteomes" id="UP000295066">
    <property type="component" value="Unassembled WGS sequence"/>
</dbReference>
<dbReference type="PANTHER" id="PTHR43013">
    <property type="entry name" value="GLUTAMYL-TRNA REDUCTASE"/>
    <property type="match status" value="1"/>
</dbReference>
<feature type="domain" description="Glutamyl-tRNA reductase N-terminal" evidence="6">
    <location>
        <begin position="30"/>
        <end position="135"/>
    </location>
</feature>
<dbReference type="Pfam" id="PF05201">
    <property type="entry name" value="GlutR_N"/>
    <property type="match status" value="1"/>
</dbReference>
<dbReference type="GO" id="GO:0050661">
    <property type="term" value="F:NADP binding"/>
    <property type="evidence" value="ECO:0007669"/>
    <property type="project" value="InterPro"/>
</dbReference>
<dbReference type="InterPro" id="IPR006151">
    <property type="entry name" value="Shikm_DH/Glu-tRNA_Rdtase"/>
</dbReference>
<accession>A0A4R8MG09</accession>
<dbReference type="RefSeq" id="WP_133955091.1">
    <property type="nucleotide sequence ID" value="NZ_SORI01000001.1"/>
</dbReference>
<feature type="binding site" evidence="4">
    <location>
        <position position="103"/>
    </location>
    <ligand>
        <name>substrate</name>
    </ligand>
</feature>
<comment type="caution">
    <text evidence="7">The sequence shown here is derived from an EMBL/GenBank/DDBJ whole genome shotgun (WGS) entry which is preliminary data.</text>
</comment>
<comment type="catalytic activity">
    <reaction evidence="4">
        <text>(S)-4-amino-5-oxopentanoate + tRNA(Glu) + NADP(+) = L-glutamyl-tRNA(Glu) + NADPH + H(+)</text>
        <dbReference type="Rhea" id="RHEA:12344"/>
        <dbReference type="Rhea" id="RHEA-COMP:9663"/>
        <dbReference type="Rhea" id="RHEA-COMP:9680"/>
        <dbReference type="ChEBI" id="CHEBI:15378"/>
        <dbReference type="ChEBI" id="CHEBI:57501"/>
        <dbReference type="ChEBI" id="CHEBI:57783"/>
        <dbReference type="ChEBI" id="CHEBI:58349"/>
        <dbReference type="ChEBI" id="CHEBI:78442"/>
        <dbReference type="ChEBI" id="CHEBI:78520"/>
        <dbReference type="EC" id="1.2.1.70"/>
    </reaction>
</comment>
<evidence type="ECO:0000256" key="1">
    <source>
        <dbReference type="ARBA" id="ARBA00022857"/>
    </source>
</evidence>
<keyword evidence="8" id="KW-1185">Reference proteome</keyword>
<feature type="binding site" evidence="4">
    <location>
        <position position="92"/>
    </location>
    <ligand>
        <name>substrate</name>
    </ligand>
</feature>
<dbReference type="AlphaFoldDB" id="A0A4R8MG09"/>
<evidence type="ECO:0000259" key="6">
    <source>
        <dbReference type="Pfam" id="PF05201"/>
    </source>
</evidence>
<dbReference type="GO" id="GO:0008883">
    <property type="term" value="F:glutamyl-tRNA reductase activity"/>
    <property type="evidence" value="ECO:0007669"/>
    <property type="project" value="UniProtKB-UniRule"/>
</dbReference>
<evidence type="ECO:0000256" key="3">
    <source>
        <dbReference type="ARBA" id="ARBA00023244"/>
    </source>
</evidence>
<feature type="binding site" evidence="4">
    <location>
        <begin position="168"/>
        <end position="173"/>
    </location>
    <ligand>
        <name>NADP(+)</name>
        <dbReference type="ChEBI" id="CHEBI:58349"/>
    </ligand>
</feature>
<protein>
    <recommendedName>
        <fullName evidence="4">Glutamyl-tRNA reductase</fullName>
        <shortName evidence="4">GluTR</shortName>
        <ecNumber evidence="4">1.2.1.70</ecNumber>
    </recommendedName>
</protein>
<comment type="caution">
    <text evidence="4">Lacks conserved residue(s) required for the propagation of feature annotation.</text>
</comment>
<sequence length="382" mass="41702">MKSLLCLSLDYTAASTAERDGAKRAWLSLPALREDGRILEAVPVSTCNRTEIYLRLPPGGTVPEEILHPRVRTLSGEEAVLHLLRVLLGLESMACGESSIVGQVRESYGGAGDLCGPWLHRLFQGCLRMAKLLRTCYHPGREPSVPRLMAEKLRDHPSFPSVSSLVVGAGEMGEETARVLAGLAVPLAVTNRSPGRGQALADSLGVSFLPWEEWRGQAAAFGALFFCTGAPEPLFSLAERREGQRIFDLGSPPQVERSAAASPFLLAMDDLAVEAAKITAEYRTKLRRLESEAAEAARSVCAELTSLSAETYKRLVLLRAERIVEERTELTARKTGADRESLRRMGWSVVKALLSPAFAESDPHARRLWKILSGDMEEPGDD</sequence>
<gene>
    <name evidence="4" type="primary">hemA</name>
    <name evidence="7" type="ORF">C8D99_10114</name>
</gene>
<dbReference type="Pfam" id="PF01488">
    <property type="entry name" value="Shikimate_DH"/>
    <property type="match status" value="1"/>
</dbReference>
<dbReference type="Gene3D" id="3.30.460.30">
    <property type="entry name" value="Glutamyl-tRNA reductase, N-terminal domain"/>
    <property type="match status" value="1"/>
</dbReference>
<comment type="function">
    <text evidence="4">Catalyzes the NADPH-dependent reduction of glutamyl-tRNA(Glu) to glutamate 1-semialdehyde (GSA).</text>
</comment>
<evidence type="ECO:0000256" key="2">
    <source>
        <dbReference type="ARBA" id="ARBA00023002"/>
    </source>
</evidence>
<comment type="miscellaneous">
    <text evidence="4">During catalysis, the active site Cys acts as a nucleophile attacking the alpha-carbonyl group of tRNA-bound glutamate with the formation of a thioester intermediate between enzyme and glutamate, and the concomitant release of tRNA(Glu). The thioester intermediate is finally reduced by direct hydride transfer from NADPH, to form the product GSA.</text>
</comment>
<dbReference type="InterPro" id="IPR036343">
    <property type="entry name" value="GluRdtase_N_sf"/>
</dbReference>
<dbReference type="SUPFAM" id="SSF51735">
    <property type="entry name" value="NAD(P)-binding Rossmann-fold domains"/>
    <property type="match status" value="1"/>
</dbReference>
<comment type="similarity">
    <text evidence="4">Belongs to the glutamyl-tRNA reductase family.</text>
</comment>
<comment type="domain">
    <text evidence="4">Possesses an unusual extended V-shaped dimeric structure with each monomer consisting of three distinct domains arranged along a curved 'spinal' alpha-helix. The N-terminal catalytic domain specifically recognizes the glutamate moiety of the substrate. The second domain is the NADPH-binding domain, and the third C-terminal domain is responsible for dimerization.</text>
</comment>
<evidence type="ECO:0000256" key="4">
    <source>
        <dbReference type="HAMAP-Rule" id="MF_00087"/>
    </source>
</evidence>
<dbReference type="InterPro" id="IPR036291">
    <property type="entry name" value="NAD(P)-bd_dom_sf"/>
</dbReference>
<dbReference type="OrthoDB" id="110209at2"/>
<evidence type="ECO:0000259" key="5">
    <source>
        <dbReference type="Pfam" id="PF01488"/>
    </source>
</evidence>
<feature type="binding site" evidence="4">
    <location>
        <begin position="46"/>
        <end position="49"/>
    </location>
    <ligand>
        <name>substrate</name>
    </ligand>
</feature>